<dbReference type="InterPro" id="IPR059000">
    <property type="entry name" value="ATPase_P-type_domA"/>
</dbReference>
<dbReference type="Pfam" id="PF00122">
    <property type="entry name" value="E1-E2_ATPase"/>
    <property type="match status" value="1"/>
</dbReference>
<dbReference type="InterPro" id="IPR008250">
    <property type="entry name" value="ATPase_P-typ_transduc_dom_A_sf"/>
</dbReference>
<evidence type="ECO:0000256" key="2">
    <source>
        <dbReference type="ARBA" id="ARBA00022475"/>
    </source>
</evidence>
<feature type="domain" description="P-type ATPase A" evidence="6">
    <location>
        <begin position="7"/>
        <end position="91"/>
    </location>
</feature>
<dbReference type="OrthoDB" id="158672at2759"/>
<evidence type="ECO:0000256" key="5">
    <source>
        <dbReference type="ARBA" id="ARBA00023136"/>
    </source>
</evidence>
<keyword evidence="3" id="KW-0812">Transmembrane</keyword>
<reference evidence="8" key="1">
    <citation type="journal article" date="2020" name="Stud. Mycol.">
        <title>101 Dothideomycetes genomes: a test case for predicting lifestyles and emergence of pathogens.</title>
        <authorList>
            <person name="Haridas S."/>
            <person name="Albert R."/>
            <person name="Binder M."/>
            <person name="Bloem J."/>
            <person name="Labutti K."/>
            <person name="Salamov A."/>
            <person name="Andreopoulos B."/>
            <person name="Baker S."/>
            <person name="Barry K."/>
            <person name="Bills G."/>
            <person name="Bluhm B."/>
            <person name="Cannon C."/>
            <person name="Castanera R."/>
            <person name="Culley D."/>
            <person name="Daum C."/>
            <person name="Ezra D."/>
            <person name="Gonzalez J."/>
            <person name="Henrissat B."/>
            <person name="Kuo A."/>
            <person name="Liang C."/>
            <person name="Lipzen A."/>
            <person name="Lutzoni F."/>
            <person name="Magnuson J."/>
            <person name="Mondo S."/>
            <person name="Nolan M."/>
            <person name="Ohm R."/>
            <person name="Pangilinan J."/>
            <person name="Park H.-J."/>
            <person name="Ramirez L."/>
            <person name="Alfaro M."/>
            <person name="Sun H."/>
            <person name="Tritt A."/>
            <person name="Yoshinaga Y."/>
            <person name="Zwiers L.-H."/>
            <person name="Turgeon B."/>
            <person name="Goodwin S."/>
            <person name="Spatafora J."/>
            <person name="Crous P."/>
            <person name="Grigoriev I."/>
        </authorList>
    </citation>
    <scope>NUCLEOTIDE SEQUENCE</scope>
    <source>
        <strain evidence="8">CBS 207.26</strain>
    </source>
</reference>
<dbReference type="GO" id="GO:0005391">
    <property type="term" value="F:P-type sodium:potassium-exchanging transporter activity"/>
    <property type="evidence" value="ECO:0007669"/>
    <property type="project" value="TreeGrafter"/>
</dbReference>
<keyword evidence="2" id="KW-1003">Cell membrane</keyword>
<keyword evidence="9" id="KW-1185">Reference proteome</keyword>
<dbReference type="GO" id="GO:0030007">
    <property type="term" value="P:intracellular potassium ion homeostasis"/>
    <property type="evidence" value="ECO:0007669"/>
    <property type="project" value="TreeGrafter"/>
</dbReference>
<keyword evidence="5" id="KW-0472">Membrane</keyword>
<dbReference type="Pfam" id="PF00689">
    <property type="entry name" value="Cation_ATPase_C"/>
    <property type="match status" value="1"/>
</dbReference>
<proteinExistence type="predicted"/>
<name>A0A6A6EKS5_9PEZI</name>
<evidence type="ECO:0000256" key="1">
    <source>
        <dbReference type="ARBA" id="ARBA00004651"/>
    </source>
</evidence>
<dbReference type="AlphaFoldDB" id="A0A6A6EKS5"/>
<dbReference type="SUPFAM" id="SSF81653">
    <property type="entry name" value="Calcium ATPase, transduction domain A"/>
    <property type="match status" value="1"/>
</dbReference>
<dbReference type="InterPro" id="IPR001757">
    <property type="entry name" value="P_typ_ATPase"/>
</dbReference>
<dbReference type="GO" id="GO:0006883">
    <property type="term" value="P:intracellular sodium ion homeostasis"/>
    <property type="evidence" value="ECO:0007669"/>
    <property type="project" value="TreeGrafter"/>
</dbReference>
<dbReference type="Gene3D" id="3.40.50.1000">
    <property type="entry name" value="HAD superfamily/HAD-like"/>
    <property type="match status" value="2"/>
</dbReference>
<dbReference type="Pfam" id="PF08282">
    <property type="entry name" value="Hydrolase_3"/>
    <property type="match status" value="1"/>
</dbReference>
<keyword evidence="4" id="KW-1133">Transmembrane helix</keyword>
<dbReference type="SUPFAM" id="SSF81665">
    <property type="entry name" value="Calcium ATPase, transmembrane domain M"/>
    <property type="match status" value="1"/>
</dbReference>
<dbReference type="GO" id="GO:0005524">
    <property type="term" value="F:ATP binding"/>
    <property type="evidence" value="ECO:0007669"/>
    <property type="project" value="InterPro"/>
</dbReference>
<dbReference type="Gene3D" id="3.40.1110.10">
    <property type="entry name" value="Calcium-transporting ATPase, cytoplasmic domain N"/>
    <property type="match status" value="1"/>
</dbReference>
<dbReference type="GO" id="GO:1902600">
    <property type="term" value="P:proton transmembrane transport"/>
    <property type="evidence" value="ECO:0007669"/>
    <property type="project" value="TreeGrafter"/>
</dbReference>
<dbReference type="PANTHER" id="PTHR43294">
    <property type="entry name" value="SODIUM/POTASSIUM-TRANSPORTING ATPASE SUBUNIT ALPHA"/>
    <property type="match status" value="1"/>
</dbReference>
<gene>
    <name evidence="8" type="ORF">K469DRAFT_694349</name>
</gene>
<protein>
    <submittedName>
        <fullName evidence="8">Calcium ATPase</fullName>
    </submittedName>
</protein>
<dbReference type="InterPro" id="IPR006068">
    <property type="entry name" value="ATPase_P-typ_cation-transptr_C"/>
</dbReference>
<dbReference type="PANTHER" id="PTHR43294:SF21">
    <property type="entry name" value="CATION TRANSPORTING ATPASE"/>
    <property type="match status" value="1"/>
</dbReference>
<organism evidence="8 9">
    <name type="scientific">Zopfia rhizophila CBS 207.26</name>
    <dbReference type="NCBI Taxonomy" id="1314779"/>
    <lineage>
        <taxon>Eukaryota</taxon>
        <taxon>Fungi</taxon>
        <taxon>Dikarya</taxon>
        <taxon>Ascomycota</taxon>
        <taxon>Pezizomycotina</taxon>
        <taxon>Dothideomycetes</taxon>
        <taxon>Dothideomycetes incertae sedis</taxon>
        <taxon>Zopfiaceae</taxon>
        <taxon>Zopfia</taxon>
    </lineage>
</organism>
<dbReference type="Gene3D" id="1.20.1110.10">
    <property type="entry name" value="Calcium-transporting ATPase, transmembrane domain"/>
    <property type="match status" value="2"/>
</dbReference>
<dbReference type="GO" id="GO:0005886">
    <property type="term" value="C:plasma membrane"/>
    <property type="evidence" value="ECO:0007669"/>
    <property type="project" value="UniProtKB-SubCell"/>
</dbReference>
<dbReference type="NCBIfam" id="TIGR01494">
    <property type="entry name" value="ATPase_P-type"/>
    <property type="match status" value="1"/>
</dbReference>
<feature type="domain" description="Cation-transporting P-type ATPase C-terminal" evidence="7">
    <location>
        <begin position="417"/>
        <end position="521"/>
    </location>
</feature>
<dbReference type="Gene3D" id="2.70.150.10">
    <property type="entry name" value="Calcium-transporting ATPase, cytoplasmic transduction domain A"/>
    <property type="match status" value="1"/>
</dbReference>
<evidence type="ECO:0000256" key="3">
    <source>
        <dbReference type="ARBA" id="ARBA00022692"/>
    </source>
</evidence>
<dbReference type="InterPro" id="IPR036412">
    <property type="entry name" value="HAD-like_sf"/>
</dbReference>
<dbReference type="EMBL" id="ML994615">
    <property type="protein sequence ID" value="KAF2192214.1"/>
    <property type="molecule type" value="Genomic_DNA"/>
</dbReference>
<dbReference type="InterPro" id="IPR023298">
    <property type="entry name" value="ATPase_P-typ_TM_dom_sf"/>
</dbReference>
<dbReference type="GO" id="GO:1990573">
    <property type="term" value="P:potassium ion import across plasma membrane"/>
    <property type="evidence" value="ECO:0007669"/>
    <property type="project" value="TreeGrafter"/>
</dbReference>
<sequence>MTSITTMLPDQCIVLRNDVQTSITTTELGPGDVIITKHGNKLPADVRFVEVSGDAMSDRAILTGESELVIASVDSTDDNYLEPTASVFKALIAYQEAVWAFVSGLGPWLRKDYPEWINVQLLIVSCVSVAAAFIPEGLPVALTTSLTIVANTMRKNKILCKSLKTVETLGAVSVICSDKIGTLTKNNIVVTDIYAEGEEYTPEAARDLMAILGSENNIAALTEKREDVIDQPRIIAGPCNSGEFDASTMHLPIYERKIDGDATDQAILQLSERLGPVSGLRRDWKKSFEITSNSKNKFMKLRIVKEFQARDNIVGMTGDGINDAPSLKVADIGIAMGSGSDIAIEAADMVLLDSFAAIVEAVQYGRLVYVLKKTIVYLLSAGSFSELWPVVTNVLFGIPQILSSFLMIRVRSSYVAFTDCAAAITLAYEKPEADLLLRPPRNLKEDRLVDPNLIFHTYFLVEMIECFLSFTMAFWYIERRGIPFGALWLKYGDPDPKYDADYVTAVTNEASSVYFVTLVVM</sequence>
<evidence type="ECO:0000259" key="7">
    <source>
        <dbReference type="Pfam" id="PF00689"/>
    </source>
</evidence>
<evidence type="ECO:0000256" key="4">
    <source>
        <dbReference type="ARBA" id="ARBA00022989"/>
    </source>
</evidence>
<comment type="subcellular location">
    <subcellularLocation>
        <location evidence="1">Cell membrane</location>
        <topology evidence="1">Multi-pass membrane protein</topology>
    </subcellularLocation>
</comment>
<accession>A0A6A6EKS5</accession>
<dbReference type="SUPFAM" id="SSF56784">
    <property type="entry name" value="HAD-like"/>
    <property type="match status" value="1"/>
</dbReference>
<dbReference type="InterPro" id="IPR050510">
    <property type="entry name" value="Cation_transp_ATPase_P-type"/>
</dbReference>
<evidence type="ECO:0000313" key="9">
    <source>
        <dbReference type="Proteomes" id="UP000800200"/>
    </source>
</evidence>
<evidence type="ECO:0000259" key="6">
    <source>
        <dbReference type="Pfam" id="PF00122"/>
    </source>
</evidence>
<dbReference type="GO" id="GO:0036376">
    <property type="term" value="P:sodium ion export across plasma membrane"/>
    <property type="evidence" value="ECO:0007669"/>
    <property type="project" value="TreeGrafter"/>
</dbReference>
<dbReference type="InterPro" id="IPR023214">
    <property type="entry name" value="HAD_sf"/>
</dbReference>
<dbReference type="GO" id="GO:0016887">
    <property type="term" value="F:ATP hydrolysis activity"/>
    <property type="evidence" value="ECO:0007669"/>
    <property type="project" value="InterPro"/>
</dbReference>
<evidence type="ECO:0000313" key="8">
    <source>
        <dbReference type="EMBL" id="KAF2192214.1"/>
    </source>
</evidence>
<dbReference type="Proteomes" id="UP000800200">
    <property type="component" value="Unassembled WGS sequence"/>
</dbReference>
<dbReference type="InterPro" id="IPR023299">
    <property type="entry name" value="ATPase_P-typ_cyto_dom_N"/>
</dbReference>